<organism evidence="1 2">
    <name type="scientific">Halteria grandinella</name>
    <dbReference type="NCBI Taxonomy" id="5974"/>
    <lineage>
        <taxon>Eukaryota</taxon>
        <taxon>Sar</taxon>
        <taxon>Alveolata</taxon>
        <taxon>Ciliophora</taxon>
        <taxon>Intramacronucleata</taxon>
        <taxon>Spirotrichea</taxon>
        <taxon>Stichotrichia</taxon>
        <taxon>Sporadotrichida</taxon>
        <taxon>Halteriidae</taxon>
        <taxon>Halteria</taxon>
    </lineage>
</organism>
<dbReference type="AlphaFoldDB" id="A0A8J8P3W5"/>
<proteinExistence type="predicted"/>
<evidence type="ECO:0000313" key="1">
    <source>
        <dbReference type="EMBL" id="TNV86637.1"/>
    </source>
</evidence>
<evidence type="ECO:0000313" key="2">
    <source>
        <dbReference type="Proteomes" id="UP000785679"/>
    </source>
</evidence>
<accession>A0A8J8P3W5</accession>
<gene>
    <name evidence="1" type="ORF">FGO68_gene12129</name>
</gene>
<reference evidence="1" key="1">
    <citation type="submission" date="2019-06" db="EMBL/GenBank/DDBJ databases">
        <authorList>
            <person name="Zheng W."/>
        </authorList>
    </citation>
    <scope>NUCLEOTIDE SEQUENCE</scope>
    <source>
        <strain evidence="1">QDHG01</strain>
    </source>
</reference>
<name>A0A8J8P3W5_HALGN</name>
<comment type="caution">
    <text evidence="1">The sequence shown here is derived from an EMBL/GenBank/DDBJ whole genome shotgun (WGS) entry which is preliminary data.</text>
</comment>
<dbReference type="EMBL" id="RRYP01000934">
    <property type="protein sequence ID" value="TNV86637.1"/>
    <property type="molecule type" value="Genomic_DNA"/>
</dbReference>
<dbReference type="Proteomes" id="UP000785679">
    <property type="component" value="Unassembled WGS sequence"/>
</dbReference>
<sequence>MMKFSDCITIKIFSKQQSTQYQQLENVEKLCQHLLWGILELKNEYLSSRFSLQFGDNRYLIHPFIRQDYWSRVKVKELHEIGMKHYFSFLDNAEGIDTITFNDIYLCNYDVIPDYSNSAVNKYDKTTKCNSIVFQVRSQITNLKFIECTLLGTANFPQVFPQIQRLSFENCILLNKGEYGQFKNLKELRVMSSETY</sequence>
<keyword evidence="2" id="KW-1185">Reference proteome</keyword>
<protein>
    <submittedName>
        <fullName evidence="1">Uncharacterized protein</fullName>
    </submittedName>
</protein>